<dbReference type="EMBL" id="AUXW01000163">
    <property type="protein sequence ID" value="KKE82465.1"/>
    <property type="molecule type" value="Genomic_DNA"/>
</dbReference>
<feature type="chain" id="PRO_5002499034" evidence="1">
    <location>
        <begin position="24"/>
        <end position="69"/>
    </location>
</feature>
<accession>A0A0F6A8H1</accession>
<organism evidence="2 3">
    <name type="scientific">Pseudoalteromonas luteoviolacea S4054</name>
    <dbReference type="NCBI Taxonomy" id="1129367"/>
    <lineage>
        <taxon>Bacteria</taxon>
        <taxon>Pseudomonadati</taxon>
        <taxon>Pseudomonadota</taxon>
        <taxon>Gammaproteobacteria</taxon>
        <taxon>Alteromonadales</taxon>
        <taxon>Pseudoalteromonadaceae</taxon>
        <taxon>Pseudoalteromonas</taxon>
    </lineage>
</organism>
<feature type="signal peptide" evidence="1">
    <location>
        <begin position="1"/>
        <end position="23"/>
    </location>
</feature>
<gene>
    <name evidence="2" type="ORF">N479_18500</name>
</gene>
<evidence type="ECO:0000256" key="1">
    <source>
        <dbReference type="SAM" id="SignalP"/>
    </source>
</evidence>
<reference evidence="2 3" key="1">
    <citation type="journal article" date="2015" name="BMC Genomics">
        <title>Genome mining reveals unlocked bioactive potential of marine Gram-negative bacteria.</title>
        <authorList>
            <person name="Machado H."/>
            <person name="Sonnenschein E.C."/>
            <person name="Melchiorsen J."/>
            <person name="Gram L."/>
        </authorList>
    </citation>
    <scope>NUCLEOTIDE SEQUENCE [LARGE SCALE GENOMIC DNA]</scope>
    <source>
        <strain evidence="2 3">S4054</strain>
    </source>
</reference>
<evidence type="ECO:0000313" key="2">
    <source>
        <dbReference type="EMBL" id="KKE82465.1"/>
    </source>
</evidence>
<protein>
    <submittedName>
        <fullName evidence="2">Uncharacterized protein</fullName>
    </submittedName>
</protein>
<dbReference type="RefSeq" id="WP_046357171.1">
    <property type="nucleotide sequence ID" value="NZ_AUXW01000163.1"/>
</dbReference>
<comment type="caution">
    <text evidence="2">The sequence shown here is derived from an EMBL/GenBank/DDBJ whole genome shotgun (WGS) entry which is preliminary data.</text>
</comment>
<sequence length="69" mass="7540">MIKTTLVALAAIVTLSLPTFSTAQEATYVVCYKNGSFLWYEEAYSDGSINSAYFRCTNEGGTPRVFGGR</sequence>
<name>A0A0F6A8H1_9GAMM</name>
<dbReference type="AlphaFoldDB" id="A0A0F6A8H1"/>
<evidence type="ECO:0000313" key="3">
    <source>
        <dbReference type="Proteomes" id="UP000033434"/>
    </source>
</evidence>
<proteinExistence type="predicted"/>
<keyword evidence="1" id="KW-0732">Signal</keyword>
<dbReference type="Proteomes" id="UP000033434">
    <property type="component" value="Unassembled WGS sequence"/>
</dbReference>
<dbReference type="PATRIC" id="fig|1129367.4.peg.3688"/>